<organism evidence="6 7">
    <name type="scientific">Folsomia candida</name>
    <name type="common">Springtail</name>
    <dbReference type="NCBI Taxonomy" id="158441"/>
    <lineage>
        <taxon>Eukaryota</taxon>
        <taxon>Metazoa</taxon>
        <taxon>Ecdysozoa</taxon>
        <taxon>Arthropoda</taxon>
        <taxon>Hexapoda</taxon>
        <taxon>Collembola</taxon>
        <taxon>Entomobryomorpha</taxon>
        <taxon>Isotomoidea</taxon>
        <taxon>Isotomidae</taxon>
        <taxon>Proisotominae</taxon>
        <taxon>Folsomia</taxon>
    </lineage>
</organism>
<dbReference type="PANTHER" id="PTHR24251">
    <property type="entry name" value="OVOCHYMASE-RELATED"/>
    <property type="match status" value="1"/>
</dbReference>
<protein>
    <submittedName>
        <fullName evidence="6">CUB domain-containing protein 2</fullName>
    </submittedName>
</protein>
<dbReference type="AlphaFoldDB" id="A0A226E1A9"/>
<evidence type="ECO:0000259" key="5">
    <source>
        <dbReference type="PROSITE" id="PS01180"/>
    </source>
</evidence>
<dbReference type="InterPro" id="IPR035914">
    <property type="entry name" value="Sperma_CUB_dom_sf"/>
</dbReference>
<dbReference type="InterPro" id="IPR000859">
    <property type="entry name" value="CUB_dom"/>
</dbReference>
<feature type="signal peptide" evidence="4">
    <location>
        <begin position="1"/>
        <end position="24"/>
    </location>
</feature>
<evidence type="ECO:0000313" key="7">
    <source>
        <dbReference type="Proteomes" id="UP000198287"/>
    </source>
</evidence>
<dbReference type="EMBL" id="LNIX01000009">
    <property type="protein sequence ID" value="OXA50256.1"/>
    <property type="molecule type" value="Genomic_DNA"/>
</dbReference>
<feature type="domain" description="CUB" evidence="5">
    <location>
        <begin position="161"/>
        <end position="218"/>
    </location>
</feature>
<evidence type="ECO:0000313" key="6">
    <source>
        <dbReference type="EMBL" id="OXA50256.1"/>
    </source>
</evidence>
<feature type="domain" description="CUB" evidence="5">
    <location>
        <begin position="26"/>
        <end position="145"/>
    </location>
</feature>
<feature type="chain" id="PRO_5012556311" evidence="4">
    <location>
        <begin position="25"/>
        <end position="345"/>
    </location>
</feature>
<comment type="caution">
    <text evidence="6">The sequence shown here is derived from an EMBL/GenBank/DDBJ whole genome shotgun (WGS) entry which is preliminary data.</text>
</comment>
<accession>A0A226E1A9</accession>
<evidence type="ECO:0000256" key="3">
    <source>
        <dbReference type="PROSITE-ProRule" id="PRU00059"/>
    </source>
</evidence>
<proteinExistence type="predicted"/>
<dbReference type="SUPFAM" id="SSF49854">
    <property type="entry name" value="Spermadhesin, CUB domain"/>
    <property type="match status" value="2"/>
</dbReference>
<dbReference type="PANTHER" id="PTHR24251:SF51">
    <property type="entry name" value="CUBILIN-LIKE"/>
    <property type="match status" value="1"/>
</dbReference>
<dbReference type="SMART" id="SM00042">
    <property type="entry name" value="CUB"/>
    <property type="match status" value="2"/>
</dbReference>
<dbReference type="Gene3D" id="2.60.120.290">
    <property type="entry name" value="Spermadhesin, CUB domain"/>
    <property type="match status" value="2"/>
</dbReference>
<sequence>MDYFQFSSACFLLCVFLPLPAVHGKCPQFIALSGVSQSGNITSPGWPSPYPPDAICAYKLQGEAWQGVKITFYYFDLEPPYSAGCLNDYLELNTVDTKGQRTFRGRYCGKHAPAPILVLHPVVELVFRSNHAAHHNGFAASYEFVDESNVQAPGLNGTSPCGNVIQGIGGLIISPGYPRGYAAGLDCLWLIRAQYNHVVYLRIQRLEFQGSTEEGQKCEVQETGRKCKKYSPSSHAPYGVFTAVGRSFSHLAFLAETLPIIYMHVPSSPFHSKSGDISTYDIILIPFTSRSSSTFTFYYCLHKQSIMILQISEETVESRHNVGSQPVHISSENRKEFGIQERQTK</sequence>
<dbReference type="STRING" id="158441.A0A226E1A9"/>
<dbReference type="Proteomes" id="UP000198287">
    <property type="component" value="Unassembled WGS sequence"/>
</dbReference>
<dbReference type="PROSITE" id="PS01180">
    <property type="entry name" value="CUB"/>
    <property type="match status" value="2"/>
</dbReference>
<reference evidence="6 7" key="1">
    <citation type="submission" date="2015-12" db="EMBL/GenBank/DDBJ databases">
        <title>The genome of Folsomia candida.</title>
        <authorList>
            <person name="Faddeeva A."/>
            <person name="Derks M.F."/>
            <person name="Anvar Y."/>
            <person name="Smit S."/>
            <person name="Van Straalen N."/>
            <person name="Roelofs D."/>
        </authorList>
    </citation>
    <scope>NUCLEOTIDE SEQUENCE [LARGE SCALE GENOMIC DNA]</scope>
    <source>
        <strain evidence="6 7">VU population</strain>
        <tissue evidence="6">Whole body</tissue>
    </source>
</reference>
<keyword evidence="4" id="KW-0732">Signal</keyword>
<dbReference type="Pfam" id="PF00431">
    <property type="entry name" value="CUB"/>
    <property type="match status" value="2"/>
</dbReference>
<evidence type="ECO:0000256" key="2">
    <source>
        <dbReference type="ARBA" id="ARBA00023157"/>
    </source>
</evidence>
<keyword evidence="2" id="KW-1015">Disulfide bond</keyword>
<keyword evidence="1" id="KW-0677">Repeat</keyword>
<gene>
    <name evidence="6" type="ORF">Fcan01_15164</name>
</gene>
<dbReference type="OrthoDB" id="10020456at2759"/>
<evidence type="ECO:0000256" key="1">
    <source>
        <dbReference type="ARBA" id="ARBA00022737"/>
    </source>
</evidence>
<name>A0A226E1A9_FOLCA</name>
<comment type="caution">
    <text evidence="3">Lacks conserved residue(s) required for the propagation of feature annotation.</text>
</comment>
<evidence type="ECO:0000256" key="4">
    <source>
        <dbReference type="SAM" id="SignalP"/>
    </source>
</evidence>
<keyword evidence="7" id="KW-1185">Reference proteome</keyword>
<dbReference type="CDD" id="cd00041">
    <property type="entry name" value="CUB"/>
    <property type="match status" value="2"/>
</dbReference>